<dbReference type="CDD" id="cd00090">
    <property type="entry name" value="HTH_ARSR"/>
    <property type="match status" value="1"/>
</dbReference>
<keyword evidence="3" id="KW-0804">Transcription</keyword>
<dbReference type="Pfam" id="PF01022">
    <property type="entry name" value="HTH_5"/>
    <property type="match status" value="1"/>
</dbReference>
<dbReference type="PRINTS" id="PR00778">
    <property type="entry name" value="HTHARSR"/>
</dbReference>
<dbReference type="EMBL" id="JABBJJ010000039">
    <property type="protein sequence ID" value="NMO15424.1"/>
    <property type="molecule type" value="Genomic_DNA"/>
</dbReference>
<feature type="domain" description="HTH arsR-type" evidence="4">
    <location>
        <begin position="9"/>
        <end position="98"/>
    </location>
</feature>
<proteinExistence type="predicted"/>
<organism evidence="5 6">
    <name type="scientific">Pyxidicoccus fallax</name>
    <dbReference type="NCBI Taxonomy" id="394095"/>
    <lineage>
        <taxon>Bacteria</taxon>
        <taxon>Pseudomonadati</taxon>
        <taxon>Myxococcota</taxon>
        <taxon>Myxococcia</taxon>
        <taxon>Myxococcales</taxon>
        <taxon>Cystobacterineae</taxon>
        <taxon>Myxococcaceae</taxon>
        <taxon>Pyxidicoccus</taxon>
    </lineage>
</organism>
<name>A0A848LA83_9BACT</name>
<sequence length="98" mass="10518">MATPAPPLRDLACAEHRAKVFKALADPCRIRIVELLAKQGDLCGKELADTLGVSDALLSHHGKVLEAAGIISKRKEGQHAYCVLNRDLLSEAFSGLVD</sequence>
<keyword evidence="6" id="KW-1185">Reference proteome</keyword>
<evidence type="ECO:0000256" key="1">
    <source>
        <dbReference type="ARBA" id="ARBA00023015"/>
    </source>
</evidence>
<dbReference type="InterPro" id="IPR001845">
    <property type="entry name" value="HTH_ArsR_DNA-bd_dom"/>
</dbReference>
<evidence type="ECO:0000256" key="2">
    <source>
        <dbReference type="ARBA" id="ARBA00023125"/>
    </source>
</evidence>
<dbReference type="SMART" id="SM00418">
    <property type="entry name" value="HTH_ARSR"/>
    <property type="match status" value="1"/>
</dbReference>
<dbReference type="InterPro" id="IPR036390">
    <property type="entry name" value="WH_DNA-bd_sf"/>
</dbReference>
<evidence type="ECO:0000256" key="3">
    <source>
        <dbReference type="ARBA" id="ARBA00023163"/>
    </source>
</evidence>
<dbReference type="SUPFAM" id="SSF46785">
    <property type="entry name" value="Winged helix' DNA-binding domain"/>
    <property type="match status" value="1"/>
</dbReference>
<evidence type="ECO:0000313" key="6">
    <source>
        <dbReference type="Proteomes" id="UP000518300"/>
    </source>
</evidence>
<keyword evidence="2" id="KW-0238">DNA-binding</keyword>
<dbReference type="GO" id="GO:0003700">
    <property type="term" value="F:DNA-binding transcription factor activity"/>
    <property type="evidence" value="ECO:0007669"/>
    <property type="project" value="InterPro"/>
</dbReference>
<dbReference type="GO" id="GO:0003677">
    <property type="term" value="F:DNA binding"/>
    <property type="evidence" value="ECO:0007669"/>
    <property type="project" value="UniProtKB-KW"/>
</dbReference>
<dbReference type="InterPro" id="IPR036388">
    <property type="entry name" value="WH-like_DNA-bd_sf"/>
</dbReference>
<accession>A0A848LA83</accession>
<keyword evidence="1" id="KW-0805">Transcription regulation</keyword>
<dbReference type="NCBIfam" id="NF033788">
    <property type="entry name" value="HTH_metalloreg"/>
    <property type="match status" value="1"/>
</dbReference>
<dbReference type="InterPro" id="IPR011991">
    <property type="entry name" value="ArsR-like_HTH"/>
</dbReference>
<gene>
    <name evidence="5" type="ORF">HG543_11240</name>
</gene>
<dbReference type="RefSeq" id="WP_169344718.1">
    <property type="nucleotide sequence ID" value="NZ_JABBJJ010000039.1"/>
</dbReference>
<comment type="caution">
    <text evidence="5">The sequence shown here is derived from an EMBL/GenBank/DDBJ whole genome shotgun (WGS) entry which is preliminary data.</text>
</comment>
<evidence type="ECO:0000259" key="4">
    <source>
        <dbReference type="PROSITE" id="PS50987"/>
    </source>
</evidence>
<evidence type="ECO:0000313" key="5">
    <source>
        <dbReference type="EMBL" id="NMO15424.1"/>
    </source>
</evidence>
<dbReference type="PROSITE" id="PS50987">
    <property type="entry name" value="HTH_ARSR_2"/>
    <property type="match status" value="1"/>
</dbReference>
<dbReference type="PANTHER" id="PTHR33154:SF33">
    <property type="entry name" value="TRANSCRIPTIONAL REPRESSOR SDPR"/>
    <property type="match status" value="1"/>
</dbReference>
<reference evidence="5 6" key="1">
    <citation type="submission" date="2020-04" db="EMBL/GenBank/DDBJ databases">
        <title>Draft genome of Pyxidicoccus fallax type strain.</title>
        <authorList>
            <person name="Whitworth D.E."/>
        </authorList>
    </citation>
    <scope>NUCLEOTIDE SEQUENCE [LARGE SCALE GENOMIC DNA]</scope>
    <source>
        <strain evidence="5 6">DSM 14698</strain>
    </source>
</reference>
<dbReference type="Proteomes" id="UP000518300">
    <property type="component" value="Unassembled WGS sequence"/>
</dbReference>
<dbReference type="AlphaFoldDB" id="A0A848LA83"/>
<protein>
    <submittedName>
        <fullName evidence="5">Helix-turn-helix transcriptional regulator</fullName>
    </submittedName>
</protein>
<dbReference type="PANTHER" id="PTHR33154">
    <property type="entry name" value="TRANSCRIPTIONAL REGULATOR, ARSR FAMILY"/>
    <property type="match status" value="1"/>
</dbReference>
<dbReference type="Gene3D" id="1.10.10.10">
    <property type="entry name" value="Winged helix-like DNA-binding domain superfamily/Winged helix DNA-binding domain"/>
    <property type="match status" value="1"/>
</dbReference>
<dbReference type="InterPro" id="IPR051081">
    <property type="entry name" value="HTH_MetalResp_TranReg"/>
</dbReference>